<dbReference type="Proteomes" id="UP001341281">
    <property type="component" value="Chromosome 06"/>
</dbReference>
<dbReference type="EMBL" id="CP144750">
    <property type="protein sequence ID" value="WVZ81568.1"/>
    <property type="molecule type" value="Genomic_DNA"/>
</dbReference>
<dbReference type="GO" id="GO:0035251">
    <property type="term" value="F:UDP-glucosyltransferase activity"/>
    <property type="evidence" value="ECO:0007669"/>
    <property type="project" value="TreeGrafter"/>
</dbReference>
<evidence type="ECO:0000313" key="5">
    <source>
        <dbReference type="Proteomes" id="UP001341281"/>
    </source>
</evidence>
<dbReference type="SUPFAM" id="SSF53756">
    <property type="entry name" value="UDP-Glycosyltransferase/glycogen phosphorylase"/>
    <property type="match status" value="1"/>
</dbReference>
<protein>
    <recommendedName>
        <fullName evidence="6">Glycosyltransferase</fullName>
    </recommendedName>
</protein>
<keyword evidence="2" id="KW-0808">Transferase</keyword>
<evidence type="ECO:0000256" key="2">
    <source>
        <dbReference type="ARBA" id="ARBA00022679"/>
    </source>
</evidence>
<sequence length="611" mass="63246">MAAAVSASTIGAPHVLVVPYPSQGHMRPLLHLASLLAARGLRLTVVATPATLHLLDPLLAAHPSSVRPLTFPSTADHDTSGPTSVRADFHAYAAALRAPLGEWLRRRARTGDHTADGRVVAVLSDFFCGWTQPLAAEAGVPRLVFAPSGVLATAATHSLFRRMPRPPESDAAGHGYAVSFPALPGAPAFPWRQISRMYRGCVEGAGGEHSEAMKDNFLWNIESAAFVCNTCRPLEGKCLDAQPLEDLASKRVWAVGPVAPPPDSTVGADGSAGDVTSWLDAFPDSSVAYVSFGTMVVPPPPHAAALAAALERSGTPFVWAVSTATLPDGFEDRVAAAGTGLVLRGWAPQLAVLRHRAVGCFVTHCGWNSVVEACAAAVPMLAWPMAADQFFNARLVVEEARAAVAASWGGLGAVPDADDLVRALAEVLGDAGAGMRARAGEIAAGMLQAIGEGGSSRRELDGLVQELRELGGGRSLYNTADTICIRFRPGHHMSDPAMVLGWLASSLTSSSSSRHESPPSPTAAAASAASSFARAATSPRRRPPLTPMAASSTRATSSASGVALSPPQLTGTAAPSSSTSSRAFTNWSAVMGHVSIATPAATASSTEFQPQ</sequence>
<dbReference type="PANTHER" id="PTHR48047">
    <property type="entry name" value="GLYCOSYLTRANSFERASE"/>
    <property type="match status" value="1"/>
</dbReference>
<dbReference type="InterPro" id="IPR002213">
    <property type="entry name" value="UDP_glucos_trans"/>
</dbReference>
<feature type="compositionally biased region" description="Low complexity" evidence="3">
    <location>
        <begin position="549"/>
        <end position="560"/>
    </location>
</feature>
<evidence type="ECO:0000256" key="3">
    <source>
        <dbReference type="SAM" id="MobiDB-lite"/>
    </source>
</evidence>
<keyword evidence="5" id="KW-1185">Reference proteome</keyword>
<dbReference type="CDD" id="cd03784">
    <property type="entry name" value="GT1_Gtf-like"/>
    <property type="match status" value="1"/>
</dbReference>
<dbReference type="AlphaFoldDB" id="A0AAQ3X0P0"/>
<feature type="compositionally biased region" description="Low complexity" evidence="3">
    <location>
        <begin position="570"/>
        <end position="581"/>
    </location>
</feature>
<evidence type="ECO:0008006" key="6">
    <source>
        <dbReference type="Google" id="ProtNLM"/>
    </source>
</evidence>
<dbReference type="Gene3D" id="3.40.50.2000">
    <property type="entry name" value="Glycogen Phosphorylase B"/>
    <property type="match status" value="2"/>
</dbReference>
<feature type="region of interest" description="Disordered" evidence="3">
    <location>
        <begin position="509"/>
        <end position="581"/>
    </location>
</feature>
<dbReference type="PANTHER" id="PTHR48047:SF55">
    <property type="entry name" value="GLYCOSYLTRANSFERASE"/>
    <property type="match status" value="1"/>
</dbReference>
<accession>A0AAQ3X0P0</accession>
<dbReference type="FunFam" id="3.40.50.2000:FF:000064">
    <property type="entry name" value="Glycosyltransferase"/>
    <property type="match status" value="1"/>
</dbReference>
<organism evidence="4 5">
    <name type="scientific">Paspalum notatum var. saurae</name>
    <dbReference type="NCBI Taxonomy" id="547442"/>
    <lineage>
        <taxon>Eukaryota</taxon>
        <taxon>Viridiplantae</taxon>
        <taxon>Streptophyta</taxon>
        <taxon>Embryophyta</taxon>
        <taxon>Tracheophyta</taxon>
        <taxon>Spermatophyta</taxon>
        <taxon>Magnoliopsida</taxon>
        <taxon>Liliopsida</taxon>
        <taxon>Poales</taxon>
        <taxon>Poaceae</taxon>
        <taxon>PACMAD clade</taxon>
        <taxon>Panicoideae</taxon>
        <taxon>Andropogonodae</taxon>
        <taxon>Paspaleae</taxon>
        <taxon>Paspalinae</taxon>
        <taxon>Paspalum</taxon>
    </lineage>
</organism>
<proteinExistence type="inferred from homology"/>
<name>A0AAQ3X0P0_PASNO</name>
<evidence type="ECO:0000313" key="4">
    <source>
        <dbReference type="EMBL" id="WVZ81568.1"/>
    </source>
</evidence>
<feature type="compositionally biased region" description="Low complexity" evidence="3">
    <location>
        <begin position="522"/>
        <end position="538"/>
    </location>
</feature>
<comment type="similarity">
    <text evidence="1">Belongs to the UDP-glycosyltransferase family.</text>
</comment>
<reference evidence="4 5" key="1">
    <citation type="submission" date="2024-02" db="EMBL/GenBank/DDBJ databases">
        <title>High-quality chromosome-scale genome assembly of Pensacola bahiagrass (Paspalum notatum Flugge var. saurae).</title>
        <authorList>
            <person name="Vega J.M."/>
            <person name="Podio M."/>
            <person name="Orjuela J."/>
            <person name="Siena L.A."/>
            <person name="Pessino S.C."/>
            <person name="Combes M.C."/>
            <person name="Mariac C."/>
            <person name="Albertini E."/>
            <person name="Pupilli F."/>
            <person name="Ortiz J.P.A."/>
            <person name="Leblanc O."/>
        </authorList>
    </citation>
    <scope>NUCLEOTIDE SEQUENCE [LARGE SCALE GENOMIC DNA]</scope>
    <source>
        <strain evidence="4">R1</strain>
        <tissue evidence="4">Leaf</tissue>
    </source>
</reference>
<dbReference type="Pfam" id="PF00201">
    <property type="entry name" value="UDPGT"/>
    <property type="match status" value="1"/>
</dbReference>
<gene>
    <name evidence="4" type="ORF">U9M48_028924</name>
</gene>
<evidence type="ECO:0000256" key="1">
    <source>
        <dbReference type="ARBA" id="ARBA00009995"/>
    </source>
</evidence>